<dbReference type="AlphaFoldDB" id="A0A0B8TBK1"/>
<dbReference type="STRING" id="1229276.DI53_0709"/>
<evidence type="ECO:0000256" key="8">
    <source>
        <dbReference type="PIRNR" id="PIRNR028784"/>
    </source>
</evidence>
<evidence type="ECO:0000256" key="7">
    <source>
        <dbReference type="ARBA" id="ARBA00023136"/>
    </source>
</evidence>
<dbReference type="PIRSF" id="PIRSF028784">
    <property type="entry name" value="MrpF"/>
    <property type="match status" value="1"/>
</dbReference>
<feature type="transmembrane region" description="Helical" evidence="9">
    <location>
        <begin position="6"/>
        <end position="25"/>
    </location>
</feature>
<evidence type="ECO:0000256" key="6">
    <source>
        <dbReference type="ARBA" id="ARBA00022989"/>
    </source>
</evidence>
<comment type="subcellular location">
    <subcellularLocation>
        <location evidence="1 8">Cell membrane</location>
        <topology evidence="1 8">Multi-pass membrane protein</topology>
    </subcellularLocation>
</comment>
<sequence>MITLETYFDYVILPILAISVMMVFIRLFKGPSVVDRVIALDLIITTGIGIITVYSIRSNQAVLLDVAIILALIAFLGTVAFAYYIEKQKDD</sequence>
<feature type="transmembrane region" description="Helical" evidence="9">
    <location>
        <begin position="37"/>
        <end position="56"/>
    </location>
</feature>
<keyword evidence="3 8" id="KW-0813">Transport</keyword>
<proteinExistence type="inferred from homology"/>
<comment type="similarity">
    <text evidence="2 8">Belongs to the CPA3 antiporters (TC 2.A.63) subunit F family.</text>
</comment>
<feature type="transmembrane region" description="Helical" evidence="9">
    <location>
        <begin position="62"/>
        <end position="85"/>
    </location>
</feature>
<comment type="caution">
    <text evidence="10">The sequence shown here is derived from an EMBL/GenBank/DDBJ whole genome shotgun (WGS) entry which is preliminary data.</text>
</comment>
<reference evidence="11" key="1">
    <citation type="submission" date="2014-04" db="EMBL/GenBank/DDBJ databases">
        <title>Whole-Genome optical mapping and complete genome sequence of Sphingobacterium deserti sp. nov., a new spaces isolated from desert in the west of China.</title>
        <authorList>
            <person name="Teng C."/>
            <person name="Zhou Z."/>
            <person name="Li X."/>
            <person name="Chen M."/>
            <person name="Lin M."/>
            <person name="Wang L."/>
            <person name="Su S."/>
            <person name="Zhang C."/>
            <person name="Zhang W."/>
        </authorList>
    </citation>
    <scope>NUCLEOTIDE SEQUENCE [LARGE SCALE GENOMIC DNA]</scope>
    <source>
        <strain evidence="11">ACCC05744</strain>
    </source>
</reference>
<accession>A0A0B8TBK1</accession>
<dbReference type="EMBL" id="JJMU01000010">
    <property type="protein sequence ID" value="KGE15605.1"/>
    <property type="molecule type" value="Genomic_DNA"/>
</dbReference>
<keyword evidence="7 8" id="KW-0472">Membrane</keyword>
<evidence type="ECO:0000256" key="1">
    <source>
        <dbReference type="ARBA" id="ARBA00004651"/>
    </source>
</evidence>
<evidence type="ECO:0000256" key="4">
    <source>
        <dbReference type="ARBA" id="ARBA00022475"/>
    </source>
</evidence>
<evidence type="ECO:0000256" key="9">
    <source>
        <dbReference type="SAM" id="Phobius"/>
    </source>
</evidence>
<gene>
    <name evidence="10" type="ORF">DI53_0709</name>
</gene>
<keyword evidence="8" id="KW-0406">Ion transport</keyword>
<dbReference type="RefSeq" id="WP_037495363.1">
    <property type="nucleotide sequence ID" value="NZ_JJMU01000010.1"/>
</dbReference>
<evidence type="ECO:0000313" key="10">
    <source>
        <dbReference type="EMBL" id="KGE15605.1"/>
    </source>
</evidence>
<keyword evidence="11" id="KW-1185">Reference proteome</keyword>
<reference evidence="10 11" key="2">
    <citation type="journal article" date="2015" name="PLoS ONE">
        <title>Whole-Genome Optical Mapping and Finished Genome Sequence of Sphingobacterium deserti sp. nov., a New Species Isolated from the Western Desert of China.</title>
        <authorList>
            <person name="Teng C."/>
            <person name="Zhou Z."/>
            <person name="Molnar I."/>
            <person name="Li X."/>
            <person name="Tang R."/>
            <person name="Chen M."/>
            <person name="Wang L."/>
            <person name="Su S."/>
            <person name="Zhang W."/>
            <person name="Lin M."/>
        </authorList>
    </citation>
    <scope>NUCLEOTIDE SEQUENCE [LARGE SCALE GENOMIC DNA]</scope>
    <source>
        <strain evidence="11">ACCC05744</strain>
    </source>
</reference>
<dbReference type="PANTHER" id="PTHR34702">
    <property type="entry name" value="NA(+)/H(+) ANTIPORTER SUBUNIT F1"/>
    <property type="match status" value="1"/>
</dbReference>
<evidence type="ECO:0000256" key="3">
    <source>
        <dbReference type="ARBA" id="ARBA00022448"/>
    </source>
</evidence>
<keyword evidence="6 9" id="KW-1133">Transmembrane helix</keyword>
<protein>
    <submittedName>
        <fullName evidence="10">Putative monovalent cation/H+ antiporter subunit F</fullName>
    </submittedName>
</protein>
<dbReference type="NCBIfam" id="NF009243">
    <property type="entry name" value="PRK12599.1-2"/>
    <property type="match status" value="1"/>
</dbReference>
<dbReference type="eggNOG" id="COG2212">
    <property type="taxonomic scope" value="Bacteria"/>
</dbReference>
<keyword evidence="5 9" id="KW-0812">Transmembrane</keyword>
<evidence type="ECO:0000256" key="2">
    <source>
        <dbReference type="ARBA" id="ARBA00009212"/>
    </source>
</evidence>
<dbReference type="PATRIC" id="fig|1229276.3.peg.733"/>
<dbReference type="OrthoDB" id="9799958at2"/>
<dbReference type="GO" id="GO:0015385">
    <property type="term" value="F:sodium:proton antiporter activity"/>
    <property type="evidence" value="ECO:0007669"/>
    <property type="project" value="TreeGrafter"/>
</dbReference>
<dbReference type="GO" id="GO:0005886">
    <property type="term" value="C:plasma membrane"/>
    <property type="evidence" value="ECO:0007669"/>
    <property type="project" value="UniProtKB-SubCell"/>
</dbReference>
<dbReference type="InterPro" id="IPR007208">
    <property type="entry name" value="MrpF/PhaF-like"/>
</dbReference>
<organism evidence="10 11">
    <name type="scientific">Sphingobacterium deserti</name>
    <dbReference type="NCBI Taxonomy" id="1229276"/>
    <lineage>
        <taxon>Bacteria</taxon>
        <taxon>Pseudomonadati</taxon>
        <taxon>Bacteroidota</taxon>
        <taxon>Sphingobacteriia</taxon>
        <taxon>Sphingobacteriales</taxon>
        <taxon>Sphingobacteriaceae</taxon>
        <taxon>Sphingobacterium</taxon>
    </lineage>
</organism>
<dbReference type="PANTHER" id="PTHR34702:SF1">
    <property type="entry name" value="NA(+)_H(+) ANTIPORTER SUBUNIT F"/>
    <property type="match status" value="1"/>
</dbReference>
<keyword evidence="8" id="KW-0050">Antiport</keyword>
<keyword evidence="4 8" id="KW-1003">Cell membrane</keyword>
<name>A0A0B8TBK1_9SPHI</name>
<evidence type="ECO:0000256" key="5">
    <source>
        <dbReference type="ARBA" id="ARBA00022692"/>
    </source>
</evidence>
<evidence type="ECO:0000313" key="11">
    <source>
        <dbReference type="Proteomes" id="UP000031802"/>
    </source>
</evidence>
<dbReference type="Proteomes" id="UP000031802">
    <property type="component" value="Unassembled WGS sequence"/>
</dbReference>
<dbReference type="Pfam" id="PF04066">
    <property type="entry name" value="MrpF_PhaF"/>
    <property type="match status" value="1"/>
</dbReference>